<dbReference type="GO" id="GO:0009244">
    <property type="term" value="P:lipopolysaccharide core region biosynthetic process"/>
    <property type="evidence" value="ECO:0000318"/>
    <property type="project" value="GO_Central"/>
</dbReference>
<dbReference type="InterPro" id="IPR002201">
    <property type="entry name" value="Glyco_trans_9"/>
</dbReference>
<proteinExistence type="inferred from homology"/>
<evidence type="ECO:0000313" key="5">
    <source>
        <dbReference type="Proteomes" id="UP000002671"/>
    </source>
</evidence>
<keyword evidence="2 4" id="KW-0808">Transferase</keyword>
<dbReference type="OrthoDB" id="9781892at2"/>
<dbReference type="Proteomes" id="UP000002671">
    <property type="component" value="Chromosome"/>
</dbReference>
<keyword evidence="5" id="KW-1185">Reference proteome</keyword>
<dbReference type="RefSeq" id="WP_005769755.1">
    <property type="nucleotide sequence ID" value="NC_002971.4"/>
</dbReference>
<dbReference type="PANTHER" id="PTHR30160:SF21">
    <property type="entry name" value="LIPOPOLYSACCHARIDE CORE HEPTOSYLTRANSFERASE OPSX"/>
    <property type="match status" value="1"/>
</dbReference>
<dbReference type="InterPro" id="IPR051199">
    <property type="entry name" value="LPS_LOS_Heptosyltrfase"/>
</dbReference>
<dbReference type="PATRIC" id="fig|227377.7.peg.1993"/>
<keyword evidence="1" id="KW-0328">Glycosyltransferase</keyword>
<reference evidence="4 5" key="2">
    <citation type="journal article" date="2009" name="Infect. Immun.">
        <title>Comparative genomics reveal extensive transposon-mediated genomic plasticity and diversity among potential effector proteins within the genus Coxiella.</title>
        <authorList>
            <person name="Beare P.A."/>
            <person name="Unsworth N."/>
            <person name="Andoh M."/>
            <person name="Voth D.E."/>
            <person name="Omsland A."/>
            <person name="Gilk S.D."/>
            <person name="Williams K.P."/>
            <person name="Sobral B.W."/>
            <person name="Kupko J.J.III."/>
            <person name="Porcella S.F."/>
            <person name="Samuel J.E."/>
            <person name="Heinzen R.A."/>
        </authorList>
    </citation>
    <scope>NUCLEOTIDE SEQUENCE [LARGE SCALE GENOMIC DNA]</scope>
    <source>
        <strain evidence="5">RSA 493 / Nine Mile phase I</strain>
    </source>
</reference>
<protein>
    <submittedName>
        <fullName evidence="4">ADP-heptose--LPS heptosyltransferase</fullName>
        <ecNumber evidence="4">2.-.-.-</ecNumber>
    </submittedName>
</protein>
<dbReference type="Gene3D" id="3.40.50.2000">
    <property type="entry name" value="Glycogen Phosphorylase B"/>
    <property type="match status" value="2"/>
</dbReference>
<dbReference type="STRING" id="227377.CBU_2004"/>
<organism evidence="4 5">
    <name type="scientific">Coxiella burnetii (strain RSA 493 / Nine Mile phase I)</name>
    <dbReference type="NCBI Taxonomy" id="227377"/>
    <lineage>
        <taxon>Bacteria</taxon>
        <taxon>Pseudomonadati</taxon>
        <taxon>Pseudomonadota</taxon>
        <taxon>Gammaproteobacteria</taxon>
        <taxon>Legionellales</taxon>
        <taxon>Coxiellaceae</taxon>
        <taxon>Coxiella</taxon>
    </lineage>
</organism>
<dbReference type="eggNOG" id="COG0859">
    <property type="taxonomic scope" value="Bacteria"/>
</dbReference>
<evidence type="ECO:0000256" key="2">
    <source>
        <dbReference type="ARBA" id="ARBA00022679"/>
    </source>
</evidence>
<evidence type="ECO:0000313" key="4">
    <source>
        <dbReference type="EMBL" id="AAO91493.1"/>
    </source>
</evidence>
<dbReference type="AlphaFoldDB" id="Q83AA1"/>
<name>Q83AA1_COXBU</name>
<dbReference type="GeneID" id="1209917"/>
<reference evidence="4 5" key="1">
    <citation type="journal article" date="2003" name="Proc. Natl. Acad. Sci. U.S.A.">
        <title>Complete genome sequence of the Q-fever pathogen, Coxiella burnetii.</title>
        <authorList>
            <person name="Seshadri R."/>
            <person name="Paulsen I.T."/>
            <person name="Eisen J.A."/>
            <person name="Read T.D."/>
            <person name="Nelson K.E."/>
            <person name="Nelson W.C."/>
            <person name="Ward N.L."/>
            <person name="Tettelin H."/>
            <person name="Davidsen T.M."/>
            <person name="Beanan M.J."/>
            <person name="Deboy R.T."/>
            <person name="Daugherty S.C."/>
            <person name="Brinkac L.M."/>
            <person name="Madupu R."/>
            <person name="Dodson R.J."/>
            <person name="Khouri H.M."/>
            <person name="Lee K.H."/>
            <person name="Carty H.A."/>
            <person name="Scanlan D."/>
            <person name="Heinzen R.A."/>
            <person name="Thompson H.A."/>
            <person name="Samuel J.E."/>
            <person name="Fraser C.M."/>
            <person name="Heidelberg J.F."/>
        </authorList>
    </citation>
    <scope>NUCLEOTIDE SEQUENCE [LARGE SCALE GENOMIC DNA]</scope>
    <source>
        <strain evidence="5">RSA 493 / Nine Mile phase I</strain>
    </source>
</reference>
<sequence length="351" mass="39606">MGNVIRSIGILRLGALGDICLTVPLVRLLQKHLPQTEIYWIISRPLYSLVEGLSNVKFIVIDKPKTIADYWGCYLQFKSYYFDALLVPQATLRSNILCALTRAKVKYGYGKLHSRDLQRWFVNKTVTAKPEHLVESFLRFAEPFGIFDKEIDWRLPVEESDREWAKSQLASFPGKWVAICPGASKVERNWLSERYAAVVNQLKKQWDFNVVLIGGTSSLEKKMAQEISDQLDAPSLNLVGKSSLKRLTALLDEVDVLLSPDTGPLHIAQAMGTPVVGLYAVAPPEKTGPYFSQRWVVNKYPLAVKTILKKDPAKVSWHERVHSSNAMKLIEVSEVVSKLDELFSELFSKSG</sequence>
<gene>
    <name evidence="4" type="ordered locus">CBU_2004</name>
</gene>
<dbReference type="EC" id="2.-.-.-" evidence="4"/>
<accession>Q83AA1</accession>
<dbReference type="KEGG" id="cbu:CBU_2004"/>
<comment type="similarity">
    <text evidence="3">Belongs to the glycosyltransferase 9 family.</text>
</comment>
<dbReference type="FunFam" id="3.40.50.2000:FF:000023">
    <property type="entry name" value="ADP-heptose--LPS heptosyltransferase II"/>
    <property type="match status" value="1"/>
</dbReference>
<dbReference type="Pfam" id="PF01075">
    <property type="entry name" value="Glyco_transf_9"/>
    <property type="match status" value="1"/>
</dbReference>
<dbReference type="PANTHER" id="PTHR30160">
    <property type="entry name" value="TETRAACYLDISACCHARIDE 4'-KINASE-RELATED"/>
    <property type="match status" value="1"/>
</dbReference>
<evidence type="ECO:0000256" key="1">
    <source>
        <dbReference type="ARBA" id="ARBA00022676"/>
    </source>
</evidence>
<dbReference type="GO" id="GO:0008713">
    <property type="term" value="F:ADP-heptose-lipopolysaccharide heptosyltransferase activity"/>
    <property type="evidence" value="ECO:0000318"/>
    <property type="project" value="GO_Central"/>
</dbReference>
<dbReference type="RefSeq" id="NP_820979.1">
    <property type="nucleotide sequence ID" value="NC_002971.4"/>
</dbReference>
<dbReference type="SUPFAM" id="SSF53756">
    <property type="entry name" value="UDP-Glycosyltransferase/glycogen phosphorylase"/>
    <property type="match status" value="1"/>
</dbReference>
<dbReference type="HOGENOM" id="CLU_038371_2_0_6"/>
<dbReference type="EMBL" id="AE016828">
    <property type="protein sequence ID" value="AAO91493.1"/>
    <property type="molecule type" value="Genomic_DNA"/>
</dbReference>
<evidence type="ECO:0000256" key="3">
    <source>
        <dbReference type="ARBA" id="ARBA00043995"/>
    </source>
</evidence>
<dbReference type="CDD" id="cd03789">
    <property type="entry name" value="GT9_LPS_heptosyltransferase"/>
    <property type="match status" value="1"/>
</dbReference>
<dbReference type="EnsemblBacteria" id="AAO91493">
    <property type="protein sequence ID" value="AAO91493"/>
    <property type="gene ID" value="CBU_2004"/>
</dbReference>
<dbReference type="CAZy" id="GT9">
    <property type="family name" value="Glycosyltransferase Family 9"/>
</dbReference>
<dbReference type="GO" id="GO:0005829">
    <property type="term" value="C:cytosol"/>
    <property type="evidence" value="ECO:0000318"/>
    <property type="project" value="GO_Central"/>
</dbReference>